<proteinExistence type="inferred from homology"/>
<keyword evidence="25" id="KW-1185">Reference proteome</keyword>
<dbReference type="FunFam" id="3.30.160.60:FF:000597">
    <property type="entry name" value="zinc finger protein 236 isoform X3"/>
    <property type="match status" value="1"/>
</dbReference>
<accession>A0A4S2KEY1</accession>
<dbReference type="InterPro" id="IPR036034">
    <property type="entry name" value="PDZ_sf"/>
</dbReference>
<feature type="domain" description="C2H2-type" evidence="23">
    <location>
        <begin position="252"/>
        <end position="279"/>
    </location>
</feature>
<dbReference type="SUPFAM" id="SSF57667">
    <property type="entry name" value="beta-beta-alpha zinc fingers"/>
    <property type="match status" value="3"/>
</dbReference>
<evidence type="ECO:0000256" key="2">
    <source>
        <dbReference type="ARBA" id="ARBA00004123"/>
    </source>
</evidence>
<dbReference type="GO" id="GO:0003677">
    <property type="term" value="F:DNA binding"/>
    <property type="evidence" value="ECO:0007669"/>
    <property type="project" value="UniProtKB-KW"/>
</dbReference>
<comment type="caution">
    <text evidence="24">The sequence shown here is derived from an EMBL/GenBank/DDBJ whole genome shotgun (WGS) entry which is preliminary data.</text>
</comment>
<gene>
    <name evidence="24" type="ORF">DBV15_00132</name>
</gene>
<evidence type="ECO:0000256" key="12">
    <source>
        <dbReference type="ARBA" id="ARBA00022833"/>
    </source>
</evidence>
<dbReference type="GO" id="GO:0031293">
    <property type="term" value="P:membrane protein intracellular domain proteolysis"/>
    <property type="evidence" value="ECO:0007669"/>
    <property type="project" value="TreeGrafter"/>
</dbReference>
<dbReference type="PANTHER" id="PTHR13325:SF3">
    <property type="entry name" value="MEMBRANE-BOUND TRANSCRIPTION FACTOR SITE-2 PROTEASE"/>
    <property type="match status" value="1"/>
</dbReference>
<feature type="transmembrane region" description="Helical" evidence="22">
    <location>
        <begin position="636"/>
        <end position="654"/>
    </location>
</feature>
<evidence type="ECO:0000256" key="5">
    <source>
        <dbReference type="ARBA" id="ARBA00009989"/>
    </source>
</evidence>
<keyword evidence="16 22" id="KW-0472">Membrane</keyword>
<dbReference type="Pfam" id="PF00096">
    <property type="entry name" value="zf-C2H2"/>
    <property type="match status" value="5"/>
</dbReference>
<evidence type="ECO:0000256" key="15">
    <source>
        <dbReference type="ARBA" id="ARBA00023125"/>
    </source>
</evidence>
<evidence type="ECO:0000256" key="1">
    <source>
        <dbReference type="ARBA" id="ARBA00001350"/>
    </source>
</evidence>
<keyword evidence="14" id="KW-0805">Transcription regulation</keyword>
<dbReference type="EC" id="3.4.24.85" evidence="6"/>
<comment type="subcellular location">
    <subcellularLocation>
        <location evidence="3">Endomembrane system</location>
        <topology evidence="3">Multi-pass membrane protein</topology>
    </subcellularLocation>
    <subcellularLocation>
        <location evidence="2">Nucleus</location>
    </subcellularLocation>
</comment>
<keyword evidence="11 21" id="KW-0863">Zinc-finger</keyword>
<evidence type="ECO:0000256" key="14">
    <source>
        <dbReference type="ARBA" id="ARBA00023015"/>
    </source>
</evidence>
<dbReference type="PRINTS" id="PR01000">
    <property type="entry name" value="SREBPS2PTASE"/>
</dbReference>
<dbReference type="InterPro" id="IPR036236">
    <property type="entry name" value="Znf_C2H2_sf"/>
</dbReference>
<dbReference type="SUPFAM" id="SSF50156">
    <property type="entry name" value="PDZ domain-like"/>
    <property type="match status" value="1"/>
</dbReference>
<dbReference type="STRING" id="300112.A0A4S2KEY1"/>
<feature type="transmembrane region" description="Helical" evidence="22">
    <location>
        <begin position="549"/>
        <end position="572"/>
    </location>
</feature>
<keyword evidence="9" id="KW-0479">Metal-binding</keyword>
<dbReference type="GO" id="GO:1905897">
    <property type="term" value="P:regulation of response to endoplasmic reticulum stress"/>
    <property type="evidence" value="ECO:0007669"/>
    <property type="project" value="TreeGrafter"/>
</dbReference>
<evidence type="ECO:0000256" key="8">
    <source>
        <dbReference type="ARBA" id="ARBA00022692"/>
    </source>
</evidence>
<evidence type="ECO:0000256" key="3">
    <source>
        <dbReference type="ARBA" id="ARBA00004127"/>
    </source>
</evidence>
<feature type="transmembrane region" description="Helical" evidence="22">
    <location>
        <begin position="949"/>
        <end position="970"/>
    </location>
</feature>
<keyword evidence="10" id="KW-0677">Repeat</keyword>
<dbReference type="Pfam" id="PF02163">
    <property type="entry name" value="Peptidase_M50"/>
    <property type="match status" value="1"/>
</dbReference>
<sequence>MLMFSPIQIKHECTTVEDANASNRINSSDSSLYPFINQDVEYKHRQLSQFWEQTQLSNEIPAKNEMHDQQAMFQAEEAGSLSYMKDYVQNGVFYPADQEDGNDQMQTNNQCDQSTSNVGIVQENKSQALQNVGDISQTLTVESLVKTHRIGRPSKSSTEPGTGKKLKCICEICFKEFGHKSNLFIHMRTHNGERPYKCSQCEKCFTHSGNLAIHMRTHSGERPYGCQICGKMFSHSGNLSTHLRTHSGVKPYKCNVCGKEFRHSGNLSIHERIHSGIKPFQCKICGKEFYHSGNLTTHMKKHPVNTDTNATDCENNQKHILHTGTDVNTTASSNYLNNVSLTLNDDIKLIHNASNVVPIKNESTEDTVLNTMGRLTSSNVTINLSDSFACGLDTGIKRGCCGTVLFETVPPTISPVNTKRNHVPLAHSTSIRVDGSITRPVSSRTSLLTALMRFSFFSTLPAGKYHFPVQEAFASCIINTSPWSFMTTAATTYVTVFKQMGMCASCSHFPYLYFLENTGLEIQILRVKWFTTAFNRKIIKWGMDRSRFWTAWFNAGVLISIVLLPIAVVIILKMTVNMWLAGSSSDTNSGVILEPMLPGVDVPFNEIGYYATTLAICSIVHELGHALAAAREDVQLFGLGILIVFTIPIAYVHISNEQLVALPLRNQLRIACAGIWHNIILATIAAAILVFSTWLWAPLYNVGSGVYVKTILPNSPVLGPTGLLERDVIYKLNNCPVKHSEDWYDCMVHAVQHSAPGYCVKQSFIQDYDESVPAKQKTNGAVNCCTTDSEINGNLCFEYIEGPQTAPLHLPPHSCLPVRAMLNQSQNFCQTSHECLSQDAHCMRPSLDNVTKIIQIKRKMDKDVLFVGHPADIYRTVDVSDWVPKYSFLYPKLPESFALLCKYITVFSAGLAIINVVPCFFLDGQYILNIIVLYLLNSMPHNKNIRESTVLTITSIGTILLMTNLMYLLINKLFDLSHLENLLLTYVKIFNLWKANVGSLLTHSKVSHLSQLRYPITRLDTRSTPNEIHVYLMPLSSSPRCYESRIDVRLSPQ</sequence>
<dbReference type="GO" id="GO:0004222">
    <property type="term" value="F:metalloendopeptidase activity"/>
    <property type="evidence" value="ECO:0007669"/>
    <property type="project" value="InterPro"/>
</dbReference>
<dbReference type="FunFam" id="3.30.160.60:FF:000325">
    <property type="entry name" value="ZFP90 zinc finger protein"/>
    <property type="match status" value="1"/>
</dbReference>
<evidence type="ECO:0000259" key="23">
    <source>
        <dbReference type="PROSITE" id="PS50157"/>
    </source>
</evidence>
<name>A0A4S2KEY1_9HYME</name>
<evidence type="ECO:0000256" key="21">
    <source>
        <dbReference type="PROSITE-ProRule" id="PRU00042"/>
    </source>
</evidence>
<evidence type="ECO:0000256" key="10">
    <source>
        <dbReference type="ARBA" id="ARBA00022737"/>
    </source>
</evidence>
<dbReference type="GO" id="GO:0005634">
    <property type="term" value="C:nucleus"/>
    <property type="evidence" value="ECO:0007669"/>
    <property type="project" value="UniProtKB-SubCell"/>
</dbReference>
<dbReference type="EMBL" id="QBLH01002732">
    <property type="protein sequence ID" value="TGZ47436.1"/>
    <property type="molecule type" value="Genomic_DNA"/>
</dbReference>
<dbReference type="GO" id="GO:0008270">
    <property type="term" value="F:zinc ion binding"/>
    <property type="evidence" value="ECO:0007669"/>
    <property type="project" value="UniProtKB-KW"/>
</dbReference>
<evidence type="ECO:0000256" key="4">
    <source>
        <dbReference type="ARBA" id="ARBA00006991"/>
    </source>
</evidence>
<keyword evidence="15" id="KW-0238">DNA-binding</keyword>
<comment type="catalytic activity">
    <reaction evidence="1">
        <text>Cleaves several transcription factors that are type-2 transmembrane proteins within membrane-spanning domains. Known substrates include sterol regulatory element-binding protein (SREBP) -1, SREBP-2 and forms of the transcriptional activator ATF6. SREBP-2 is cleaved at the site 477-DRSRILL-|-CVLTFLCLSFNPLTSLLQWGGA-505. The residues Asn-Pro, 11 residues distal to the site of cleavage in the membrane-spanning domain, are important for cleavage by S2P endopeptidase. Replacement of either of these residues does not prevent cleavage, but there is no cleavage if both of these residues are replaced.</text>
        <dbReference type="EC" id="3.4.24.85"/>
    </reaction>
</comment>
<dbReference type="InterPro" id="IPR001193">
    <property type="entry name" value="MBTPS2"/>
</dbReference>
<dbReference type="FunFam" id="3.30.160.60:FF:001480">
    <property type="entry name" value="Si:cabz01071911.3"/>
    <property type="match status" value="1"/>
</dbReference>
<organism evidence="24 25">
    <name type="scientific">Temnothorax longispinosus</name>
    <dbReference type="NCBI Taxonomy" id="300112"/>
    <lineage>
        <taxon>Eukaryota</taxon>
        <taxon>Metazoa</taxon>
        <taxon>Ecdysozoa</taxon>
        <taxon>Arthropoda</taxon>
        <taxon>Hexapoda</taxon>
        <taxon>Insecta</taxon>
        <taxon>Pterygota</taxon>
        <taxon>Neoptera</taxon>
        <taxon>Endopterygota</taxon>
        <taxon>Hymenoptera</taxon>
        <taxon>Apocrita</taxon>
        <taxon>Aculeata</taxon>
        <taxon>Formicoidea</taxon>
        <taxon>Formicidae</taxon>
        <taxon>Myrmicinae</taxon>
        <taxon>Temnothorax</taxon>
    </lineage>
</organism>
<evidence type="ECO:0000256" key="16">
    <source>
        <dbReference type="ARBA" id="ARBA00023136"/>
    </source>
</evidence>
<evidence type="ECO:0000256" key="18">
    <source>
        <dbReference type="ARBA" id="ARBA00023242"/>
    </source>
</evidence>
<dbReference type="PROSITE" id="PS00028">
    <property type="entry name" value="ZINC_FINGER_C2H2_1"/>
    <property type="match status" value="5"/>
</dbReference>
<comment type="similarity">
    <text evidence="5">Belongs to the peptidase M50A family.</text>
</comment>
<evidence type="ECO:0000256" key="11">
    <source>
        <dbReference type="ARBA" id="ARBA00022771"/>
    </source>
</evidence>
<evidence type="ECO:0000256" key="6">
    <source>
        <dbReference type="ARBA" id="ARBA00012347"/>
    </source>
</evidence>
<dbReference type="Proteomes" id="UP000310200">
    <property type="component" value="Unassembled WGS sequence"/>
</dbReference>
<evidence type="ECO:0000256" key="9">
    <source>
        <dbReference type="ARBA" id="ARBA00022723"/>
    </source>
</evidence>
<evidence type="ECO:0000256" key="19">
    <source>
        <dbReference type="ARBA" id="ARBA00032658"/>
    </source>
</evidence>
<dbReference type="GO" id="GO:0012505">
    <property type="term" value="C:endomembrane system"/>
    <property type="evidence" value="ECO:0007669"/>
    <property type="project" value="UniProtKB-SubCell"/>
</dbReference>
<dbReference type="GO" id="GO:0005737">
    <property type="term" value="C:cytoplasm"/>
    <property type="evidence" value="ECO:0007669"/>
    <property type="project" value="TreeGrafter"/>
</dbReference>
<dbReference type="PROSITE" id="PS50157">
    <property type="entry name" value="ZINC_FINGER_C2H2_2"/>
    <property type="match status" value="5"/>
</dbReference>
<dbReference type="InterPro" id="IPR013087">
    <property type="entry name" value="Znf_C2H2_type"/>
</dbReference>
<feature type="domain" description="C2H2-type" evidence="23">
    <location>
        <begin position="280"/>
        <end position="302"/>
    </location>
</feature>
<feature type="domain" description="C2H2-type" evidence="23">
    <location>
        <begin position="196"/>
        <end position="223"/>
    </location>
</feature>
<evidence type="ECO:0000313" key="24">
    <source>
        <dbReference type="EMBL" id="TGZ47436.1"/>
    </source>
</evidence>
<dbReference type="AlphaFoldDB" id="A0A4S2KEY1"/>
<evidence type="ECO:0000256" key="20">
    <source>
        <dbReference type="ARBA" id="ARBA00045828"/>
    </source>
</evidence>
<comment type="similarity">
    <text evidence="4">Belongs to the krueppel C2H2-type zinc-finger protein family.</text>
</comment>
<dbReference type="SMART" id="SM00355">
    <property type="entry name" value="ZnF_C2H2"/>
    <property type="match status" value="5"/>
</dbReference>
<evidence type="ECO:0000256" key="13">
    <source>
        <dbReference type="ARBA" id="ARBA00022989"/>
    </source>
</evidence>
<evidence type="ECO:0000256" key="7">
    <source>
        <dbReference type="ARBA" id="ARBA00014400"/>
    </source>
</evidence>
<dbReference type="Gene3D" id="3.30.160.60">
    <property type="entry name" value="Classic Zinc Finger"/>
    <property type="match status" value="5"/>
</dbReference>
<dbReference type="GO" id="GO:0016020">
    <property type="term" value="C:membrane"/>
    <property type="evidence" value="ECO:0007669"/>
    <property type="project" value="InterPro"/>
</dbReference>
<dbReference type="FunFam" id="3.30.160.60:FF:000634">
    <property type="entry name" value="Zinc finger X-chromosomal protein"/>
    <property type="match status" value="1"/>
</dbReference>
<evidence type="ECO:0000313" key="25">
    <source>
        <dbReference type="Proteomes" id="UP000310200"/>
    </source>
</evidence>
<keyword evidence="13 22" id="KW-1133">Transmembrane helix</keyword>
<evidence type="ECO:0000256" key="22">
    <source>
        <dbReference type="SAM" id="Phobius"/>
    </source>
</evidence>
<dbReference type="PANTHER" id="PTHR13325">
    <property type="entry name" value="PROTEASE M50 MEMBRANE-BOUND TRANSCRIPTION FACTOR SITE 2 PROTEASE"/>
    <property type="match status" value="1"/>
</dbReference>
<evidence type="ECO:0000256" key="17">
    <source>
        <dbReference type="ARBA" id="ARBA00023163"/>
    </source>
</evidence>
<reference evidence="24 25" key="1">
    <citation type="journal article" date="2019" name="Philos. Trans. R. Soc. Lond., B, Biol. Sci.">
        <title>Ant behaviour and brain gene expression of defending hosts depend on the ecological success of the intruding social parasite.</title>
        <authorList>
            <person name="Kaur R."/>
            <person name="Stoldt M."/>
            <person name="Jongepier E."/>
            <person name="Feldmeyer B."/>
            <person name="Menzel F."/>
            <person name="Bornberg-Bauer E."/>
            <person name="Foitzik S."/>
        </authorList>
    </citation>
    <scope>NUCLEOTIDE SEQUENCE [LARGE SCALE GENOMIC DNA]</scope>
    <source>
        <tissue evidence="24">Whole body</tissue>
    </source>
</reference>
<dbReference type="InterPro" id="IPR008915">
    <property type="entry name" value="Peptidase_M50"/>
</dbReference>
<keyword evidence="18" id="KW-0539">Nucleus</keyword>
<keyword evidence="12" id="KW-0862">Zinc</keyword>
<feature type="non-terminal residue" evidence="24">
    <location>
        <position position="1053"/>
    </location>
</feature>
<feature type="transmembrane region" description="Helical" evidence="22">
    <location>
        <begin position="920"/>
        <end position="937"/>
    </location>
</feature>
<keyword evidence="8 22" id="KW-0812">Transmembrane</keyword>
<comment type="function">
    <text evidence="20">Zinc metalloprotease that mediates intramembrane proteolysis of proteins such as ATF6, ATF6B, SREBF1/SREBP1 and SREBF2/SREBP2. Catalyzes the second step in the proteolytic activation of the sterol regulatory element-binding proteins (SREBPs) SREBF1/SREBP1 and SREBF2/SREBP2: cleaves SREBPs within the first transmembrane segment, thereby releasing the N-terminal segment with a portion of the transmembrane segment attached. Mature N-terminal SREBP fragments shuttle to the nucleus and activate gene transcription. Also mediates the second step in the proteolytic activation of the cyclic AMP-dependent transcription factor ATF-6 (ATF6 and ATF6B). Involved in intramembrane proteolysis during bone formation. In astrocytes and osteoblasts, upon DNA damage and ER stress, mediates the second step of the regulated intramembrane proteolytic activation of the transcription factor CREB3L1, leading to the inhibition of cell-cycle progression.</text>
</comment>
<feature type="domain" description="C2H2-type" evidence="23">
    <location>
        <begin position="168"/>
        <end position="195"/>
    </location>
</feature>
<protein>
    <recommendedName>
        <fullName evidence="7">Membrane-bound transcription factor site-2 protease</fullName>
        <ecNumber evidence="6">3.4.24.85</ecNumber>
    </recommendedName>
    <alternativeName>
        <fullName evidence="19">Endopeptidase S2P</fullName>
    </alternativeName>
</protein>
<feature type="transmembrane region" description="Helical" evidence="22">
    <location>
        <begin position="674"/>
        <end position="697"/>
    </location>
</feature>
<keyword evidence="17" id="KW-0804">Transcription</keyword>
<feature type="domain" description="C2H2-type" evidence="23">
    <location>
        <begin position="224"/>
        <end position="251"/>
    </location>
</feature>